<keyword evidence="2" id="KW-1185">Reference proteome</keyword>
<reference evidence="1" key="1">
    <citation type="submission" date="2018-11" db="EMBL/GenBank/DDBJ databases">
        <title>The sequence and de novo assembly of Larimichthys crocea genome using PacBio and Hi-C technologies.</title>
        <authorList>
            <person name="Xu P."/>
            <person name="Chen B."/>
            <person name="Zhou Z."/>
            <person name="Ke Q."/>
            <person name="Wu Y."/>
            <person name="Bai H."/>
            <person name="Pu F."/>
        </authorList>
    </citation>
    <scope>NUCLEOTIDE SEQUENCE</scope>
    <source>
        <tissue evidence="1">Muscle</tissue>
    </source>
</reference>
<comment type="caution">
    <text evidence="1">The sequence shown here is derived from an EMBL/GenBank/DDBJ whole genome shotgun (WGS) entry which is preliminary data.</text>
</comment>
<protein>
    <submittedName>
        <fullName evidence="1">Uncharacterized protein</fullName>
    </submittedName>
</protein>
<dbReference type="Proteomes" id="UP000793456">
    <property type="component" value="Chromosome XIV"/>
</dbReference>
<organism evidence="1 2">
    <name type="scientific">Larimichthys crocea</name>
    <name type="common">Large yellow croaker</name>
    <name type="synonym">Pseudosciaena crocea</name>
    <dbReference type="NCBI Taxonomy" id="215358"/>
    <lineage>
        <taxon>Eukaryota</taxon>
        <taxon>Metazoa</taxon>
        <taxon>Chordata</taxon>
        <taxon>Craniata</taxon>
        <taxon>Vertebrata</taxon>
        <taxon>Euteleostomi</taxon>
        <taxon>Actinopterygii</taxon>
        <taxon>Neopterygii</taxon>
        <taxon>Teleostei</taxon>
        <taxon>Neoteleostei</taxon>
        <taxon>Acanthomorphata</taxon>
        <taxon>Eupercaria</taxon>
        <taxon>Sciaenidae</taxon>
        <taxon>Larimichthys</taxon>
    </lineage>
</organism>
<evidence type="ECO:0000313" key="1">
    <source>
        <dbReference type="EMBL" id="TMS11038.1"/>
    </source>
</evidence>
<evidence type="ECO:0000313" key="2">
    <source>
        <dbReference type="Proteomes" id="UP000793456"/>
    </source>
</evidence>
<proteinExistence type="predicted"/>
<gene>
    <name evidence="1" type="ORF">E3U43_020031</name>
</gene>
<name>A0ACD3QV99_LARCR</name>
<sequence length="264" mass="29083">MGRPQTSVVYHYKPAAAVSTQHNRFNVHKREEIPEEPTKEKREEESQAAIDVTGLATGVNASGCLVADWPLGFVLDTPLGFINQTPEEVGLRLLGASCAEVELMFSSVPRQNNAHWHMKTLDLAAGHRRAVRSRLRTTSRTWGPIGGERLKRDLCFINFLTTKRRTTSLVGLSREAADQNGSSSICRRGRGPSPPWPPPERQGAAYHRSPEARQAVSAEKNASVRFATNYDHNWEGAVSHLNTLLATQGSPSYAGAEVQRATFT</sequence>
<accession>A0ACD3QV99</accession>
<dbReference type="EMBL" id="CM011687">
    <property type="protein sequence ID" value="TMS11038.1"/>
    <property type="molecule type" value="Genomic_DNA"/>
</dbReference>